<dbReference type="InterPro" id="IPR035906">
    <property type="entry name" value="MetI-like_sf"/>
</dbReference>
<reference evidence="10" key="1">
    <citation type="submission" date="2022-11" db="EMBL/GenBank/DDBJ databases">
        <title>Biodiversity and phylogenetic relationships of bacteria.</title>
        <authorList>
            <person name="Machado R.A.R."/>
            <person name="Bhat A."/>
            <person name="Loulou A."/>
            <person name="Kallel S."/>
        </authorList>
    </citation>
    <scope>NUCLEOTIDE SEQUENCE</scope>
    <source>
        <strain evidence="10">K-TC2</strain>
    </source>
</reference>
<dbReference type="CDD" id="cd06261">
    <property type="entry name" value="TM_PBP2"/>
    <property type="match status" value="1"/>
</dbReference>
<evidence type="ECO:0000256" key="4">
    <source>
        <dbReference type="ARBA" id="ARBA00022475"/>
    </source>
</evidence>
<gene>
    <name evidence="10" type="ORF">OSH07_12155</name>
</gene>
<protein>
    <submittedName>
        <fullName evidence="10">ABC transporter permease</fullName>
    </submittedName>
</protein>
<dbReference type="Proteomes" id="UP001144805">
    <property type="component" value="Unassembled WGS sequence"/>
</dbReference>
<feature type="transmembrane region" description="Helical" evidence="8">
    <location>
        <begin position="233"/>
        <end position="252"/>
    </location>
</feature>
<dbReference type="SUPFAM" id="SSF161098">
    <property type="entry name" value="MetI-like"/>
    <property type="match status" value="1"/>
</dbReference>
<evidence type="ECO:0000313" key="11">
    <source>
        <dbReference type="Proteomes" id="UP001144805"/>
    </source>
</evidence>
<dbReference type="GO" id="GO:0055085">
    <property type="term" value="P:transmembrane transport"/>
    <property type="evidence" value="ECO:0007669"/>
    <property type="project" value="InterPro"/>
</dbReference>
<comment type="subcellular location">
    <subcellularLocation>
        <location evidence="1 8">Cell membrane</location>
        <topology evidence="1 8">Multi-pass membrane protein</topology>
    </subcellularLocation>
</comment>
<sequence>MSRPLRWVDAWVWLVYGFMYLPIAVILIFSFNDSEMIAFPLRGFTTHWYQAIFADTRLTSALGLTFLVSLPVALASTLLGAMAALALTRYRLRFRVAFLVMLFVPFLIPKVILAVAQLILLSELGIERSLWTVIAAQTIIILPFTVLVIASVLIRIDRRLEEAAADLGASGVSIFRRVTLPLMKNGLLAAYFIAFVLSSSEYVLTSFVSGRSQPLSILVASDFRFNISPTLDALALLIVLANLLLIGLGEFARLKARR</sequence>
<comment type="caution">
    <text evidence="10">The sequence shown here is derived from an EMBL/GenBank/DDBJ whole genome shotgun (WGS) entry which is preliminary data.</text>
</comment>
<dbReference type="RefSeq" id="WP_266338917.1">
    <property type="nucleotide sequence ID" value="NZ_JAPKNK010000004.1"/>
</dbReference>
<keyword evidence="3 8" id="KW-0813">Transport</keyword>
<feature type="transmembrane region" description="Helical" evidence="8">
    <location>
        <begin position="66"/>
        <end position="87"/>
    </location>
</feature>
<dbReference type="AlphaFoldDB" id="A0A9X3EBT6"/>
<organism evidence="10 11">
    <name type="scientific">Kaistia nematophila</name>
    <dbReference type="NCBI Taxonomy" id="2994654"/>
    <lineage>
        <taxon>Bacteria</taxon>
        <taxon>Pseudomonadati</taxon>
        <taxon>Pseudomonadota</taxon>
        <taxon>Alphaproteobacteria</taxon>
        <taxon>Hyphomicrobiales</taxon>
        <taxon>Kaistiaceae</taxon>
        <taxon>Kaistia</taxon>
    </lineage>
</organism>
<feature type="transmembrane region" description="Helical" evidence="8">
    <location>
        <begin position="186"/>
        <end position="208"/>
    </location>
</feature>
<keyword evidence="7 8" id="KW-0472">Membrane</keyword>
<dbReference type="InterPro" id="IPR051789">
    <property type="entry name" value="Bact_Polyamine_Transport"/>
</dbReference>
<feature type="transmembrane region" description="Helical" evidence="8">
    <location>
        <begin position="131"/>
        <end position="154"/>
    </location>
</feature>
<evidence type="ECO:0000256" key="8">
    <source>
        <dbReference type="RuleBase" id="RU363032"/>
    </source>
</evidence>
<dbReference type="Gene3D" id="1.10.3720.10">
    <property type="entry name" value="MetI-like"/>
    <property type="match status" value="1"/>
</dbReference>
<evidence type="ECO:0000256" key="6">
    <source>
        <dbReference type="ARBA" id="ARBA00022989"/>
    </source>
</evidence>
<feature type="transmembrane region" description="Helical" evidence="8">
    <location>
        <begin position="12"/>
        <end position="31"/>
    </location>
</feature>
<dbReference type="EMBL" id="JAPKNK010000004">
    <property type="protein sequence ID" value="MCX5569950.1"/>
    <property type="molecule type" value="Genomic_DNA"/>
</dbReference>
<dbReference type="GO" id="GO:0005886">
    <property type="term" value="C:plasma membrane"/>
    <property type="evidence" value="ECO:0007669"/>
    <property type="project" value="UniProtKB-SubCell"/>
</dbReference>
<evidence type="ECO:0000256" key="3">
    <source>
        <dbReference type="ARBA" id="ARBA00022448"/>
    </source>
</evidence>
<feature type="domain" description="ABC transmembrane type-1" evidence="9">
    <location>
        <begin position="62"/>
        <end position="249"/>
    </location>
</feature>
<evidence type="ECO:0000313" key="10">
    <source>
        <dbReference type="EMBL" id="MCX5569950.1"/>
    </source>
</evidence>
<dbReference type="PROSITE" id="PS50928">
    <property type="entry name" value="ABC_TM1"/>
    <property type="match status" value="1"/>
</dbReference>
<name>A0A9X3EBT6_9HYPH</name>
<comment type="similarity">
    <text evidence="2">Belongs to the binding-protein-dependent transport system permease family. CysTW subfamily.</text>
</comment>
<evidence type="ECO:0000256" key="5">
    <source>
        <dbReference type="ARBA" id="ARBA00022692"/>
    </source>
</evidence>
<evidence type="ECO:0000256" key="7">
    <source>
        <dbReference type="ARBA" id="ARBA00023136"/>
    </source>
</evidence>
<feature type="transmembrane region" description="Helical" evidence="8">
    <location>
        <begin position="96"/>
        <end position="119"/>
    </location>
</feature>
<dbReference type="InterPro" id="IPR000515">
    <property type="entry name" value="MetI-like"/>
</dbReference>
<keyword evidence="5 8" id="KW-0812">Transmembrane</keyword>
<accession>A0A9X3EBT6</accession>
<dbReference type="PANTHER" id="PTHR43848:SF2">
    <property type="entry name" value="PUTRESCINE TRANSPORT SYSTEM PERMEASE PROTEIN POTI"/>
    <property type="match status" value="1"/>
</dbReference>
<keyword evidence="4" id="KW-1003">Cell membrane</keyword>
<evidence type="ECO:0000256" key="1">
    <source>
        <dbReference type="ARBA" id="ARBA00004651"/>
    </source>
</evidence>
<keyword evidence="6 8" id="KW-1133">Transmembrane helix</keyword>
<proteinExistence type="inferred from homology"/>
<keyword evidence="11" id="KW-1185">Reference proteome</keyword>
<evidence type="ECO:0000259" key="9">
    <source>
        <dbReference type="PROSITE" id="PS50928"/>
    </source>
</evidence>
<evidence type="ECO:0000256" key="2">
    <source>
        <dbReference type="ARBA" id="ARBA00007069"/>
    </source>
</evidence>
<dbReference type="PANTHER" id="PTHR43848">
    <property type="entry name" value="PUTRESCINE TRANSPORT SYSTEM PERMEASE PROTEIN POTI"/>
    <property type="match status" value="1"/>
</dbReference>
<dbReference type="Pfam" id="PF00528">
    <property type="entry name" value="BPD_transp_1"/>
    <property type="match status" value="1"/>
</dbReference>